<feature type="compositionally biased region" description="Low complexity" evidence="1">
    <location>
        <begin position="44"/>
        <end position="65"/>
    </location>
</feature>
<organism evidence="3 4">
    <name type="scientific">Aphanomyces stellatus</name>
    <dbReference type="NCBI Taxonomy" id="120398"/>
    <lineage>
        <taxon>Eukaryota</taxon>
        <taxon>Sar</taxon>
        <taxon>Stramenopiles</taxon>
        <taxon>Oomycota</taxon>
        <taxon>Saprolegniomycetes</taxon>
        <taxon>Saprolegniales</taxon>
        <taxon>Verrucalvaceae</taxon>
        <taxon>Aphanomyces</taxon>
    </lineage>
</organism>
<name>A0A485LCV9_9STRA</name>
<feature type="compositionally biased region" description="Polar residues" evidence="1">
    <location>
        <begin position="428"/>
        <end position="453"/>
    </location>
</feature>
<keyword evidence="4" id="KW-1185">Reference proteome</keyword>
<evidence type="ECO:0000256" key="1">
    <source>
        <dbReference type="SAM" id="MobiDB-lite"/>
    </source>
</evidence>
<feature type="region of interest" description="Disordered" evidence="1">
    <location>
        <begin position="669"/>
        <end position="842"/>
    </location>
</feature>
<feature type="compositionally biased region" description="Polar residues" evidence="1">
    <location>
        <begin position="830"/>
        <end position="842"/>
    </location>
</feature>
<accession>A0A485LCV9</accession>
<reference evidence="3 4" key="1">
    <citation type="submission" date="2019-03" db="EMBL/GenBank/DDBJ databases">
        <authorList>
            <person name="Gaulin E."/>
            <person name="Dumas B."/>
        </authorList>
    </citation>
    <scope>NUCLEOTIDE SEQUENCE [LARGE SCALE GENOMIC DNA]</scope>
    <source>
        <strain evidence="3">CBS 568.67</strain>
    </source>
</reference>
<feature type="compositionally biased region" description="Low complexity" evidence="1">
    <location>
        <begin position="708"/>
        <end position="723"/>
    </location>
</feature>
<feature type="region of interest" description="Disordered" evidence="1">
    <location>
        <begin position="1"/>
        <end position="232"/>
    </location>
</feature>
<evidence type="ECO:0000313" key="2">
    <source>
        <dbReference type="EMBL" id="KAF0689738.1"/>
    </source>
</evidence>
<dbReference type="Proteomes" id="UP000332933">
    <property type="component" value="Unassembled WGS sequence"/>
</dbReference>
<feature type="region of interest" description="Disordered" evidence="1">
    <location>
        <begin position="517"/>
        <end position="537"/>
    </location>
</feature>
<protein>
    <submittedName>
        <fullName evidence="3">Aste57867_18849 protein</fullName>
    </submittedName>
</protein>
<feature type="compositionally biased region" description="Polar residues" evidence="1">
    <location>
        <begin position="378"/>
        <end position="392"/>
    </location>
</feature>
<feature type="compositionally biased region" description="Basic and acidic residues" evidence="1">
    <location>
        <begin position="29"/>
        <end position="38"/>
    </location>
</feature>
<feature type="region of interest" description="Disordered" evidence="1">
    <location>
        <begin position="351"/>
        <end position="479"/>
    </location>
</feature>
<feature type="compositionally biased region" description="Low complexity" evidence="1">
    <location>
        <begin position="182"/>
        <end position="194"/>
    </location>
</feature>
<feature type="compositionally biased region" description="Low complexity" evidence="1">
    <location>
        <begin position="454"/>
        <end position="471"/>
    </location>
</feature>
<evidence type="ECO:0000313" key="4">
    <source>
        <dbReference type="Proteomes" id="UP000332933"/>
    </source>
</evidence>
<dbReference type="EMBL" id="VJMH01006415">
    <property type="protein sequence ID" value="KAF0689738.1"/>
    <property type="molecule type" value="Genomic_DNA"/>
</dbReference>
<feature type="compositionally biased region" description="Basic and acidic residues" evidence="1">
    <location>
        <begin position="364"/>
        <end position="375"/>
    </location>
</feature>
<proteinExistence type="predicted"/>
<feature type="compositionally biased region" description="Polar residues" evidence="1">
    <location>
        <begin position="119"/>
        <end position="134"/>
    </location>
</feature>
<feature type="compositionally biased region" description="Polar residues" evidence="1">
    <location>
        <begin position="168"/>
        <end position="181"/>
    </location>
</feature>
<feature type="compositionally biased region" description="Low complexity" evidence="1">
    <location>
        <begin position="351"/>
        <end position="363"/>
    </location>
</feature>
<sequence length="1010" mass="105790">MAKKRKNRNPNPIYAPPGARITATTPSTDESKDKEPAPKRAKSKIPTATTSTPAAPVAAKPAPVADLEAQIQARKRRFSSELPVRTTRSAAVGESIAAIQVATPPPSKRKKRQKKTGKDNLQTPGSASQGTSEVDTPLESKPTTRSASKSDGPVKKANKSKRPIAALNTANATPSKGTKTVPSTSTSELPSTPSGNVEVDKTDGVVLTQVAKQEKASAPERIQTPTADVPSLKETKKLLTEQPMPLNTAGPKAIPLVNSVLHIAPTRAKLADGVVASSPTTKPNKVGILAPSRQVPASKIVSLAPSNPIAKEFPVVSKNEVSLTTAVNSESIKVTASAAAKVTEVPKITQPAAPAKASVPKAKPTVEKAVAEEKLPASPQTKTQTPALTFTSIPEHLEPAERTLTQSSGSKTLQPTAAAKDVQKATPIASSEVLSTVITPQEPTVQPATGTGDSSTIPTTTPKTVATTVSSPSPPERRRSKLLSSIMNADATSDAPAQVVVPVPAAKAVVVNMSHADSISTTETPKLETPKQNTTAASASLKPQTLSLVSNPVPTKTEFTVVVPPVPPKPVDTLPPKLQVSVPLSVPNVPTPAPVQTIQTTMAPPKPVQSRVTASLVTQPPKERLNPATQPAIIPSVQPAAASRPQVTLPPSVPQITQVAPLAKSATATSISAKSSGEQKTKSILKPSTPTHPSRIPTPGQRPAEMKPPTSSRPPTRDSSTPPKLDTKGKTTPAPAAPQRPSVAKTPAAPLKSPRAPAPKPPLSPMRRPQVPAAVPSPMPLAPIAVAAPPTIDTPAPWTQAKTPVASPRRSPKKSRPPNALFSSPPRMKTNPTTSPPLSVWSTSFGTAPTSTSRIVNCSPLSSWFLSNGQANFIRQSNADNAHTVNALNSPRVPEMSATEKAFYDKLATNHWRSWYRAEDPVAIASSVLDPPLPNVPSSIQASVDAVNPISPPASAVPERRLSTYEKMMAALKREKEASASFEQKMIQVLQGKTMRGDAFEDAYRSVLDQ</sequence>
<dbReference type="EMBL" id="CAADRA010006436">
    <property type="protein sequence ID" value="VFT95583.1"/>
    <property type="molecule type" value="Genomic_DNA"/>
</dbReference>
<reference evidence="2" key="2">
    <citation type="submission" date="2019-06" db="EMBL/GenBank/DDBJ databases">
        <title>Genomics analysis of Aphanomyces spp. identifies a new class of oomycete effector associated with host adaptation.</title>
        <authorList>
            <person name="Gaulin E."/>
        </authorList>
    </citation>
    <scope>NUCLEOTIDE SEQUENCE</scope>
    <source>
        <strain evidence="2">CBS 578.67</strain>
    </source>
</reference>
<feature type="region of interest" description="Disordered" evidence="1">
    <location>
        <begin position="603"/>
        <end position="629"/>
    </location>
</feature>
<dbReference type="OrthoDB" id="79932at2759"/>
<feature type="compositionally biased region" description="Polar residues" evidence="1">
    <location>
        <begin position="403"/>
        <end position="415"/>
    </location>
</feature>
<evidence type="ECO:0000313" key="3">
    <source>
        <dbReference type="EMBL" id="VFT95583.1"/>
    </source>
</evidence>
<gene>
    <name evidence="3" type="primary">Aste57867_18849</name>
    <name evidence="2" type="ORF">As57867_018785</name>
    <name evidence="3" type="ORF">ASTE57867_18849</name>
</gene>
<dbReference type="AlphaFoldDB" id="A0A485LCV9"/>